<dbReference type="AlphaFoldDB" id="A0A381WTD0"/>
<feature type="non-terminal residue" evidence="1">
    <location>
        <position position="1"/>
    </location>
</feature>
<reference evidence="1" key="1">
    <citation type="submission" date="2018-05" db="EMBL/GenBank/DDBJ databases">
        <authorList>
            <person name="Lanie J.A."/>
            <person name="Ng W.-L."/>
            <person name="Kazmierczak K.M."/>
            <person name="Andrzejewski T.M."/>
            <person name="Davidsen T.M."/>
            <person name="Wayne K.J."/>
            <person name="Tettelin H."/>
            <person name="Glass J.I."/>
            <person name="Rusch D."/>
            <person name="Podicherti R."/>
            <person name="Tsui H.-C.T."/>
            <person name="Winkler M.E."/>
        </authorList>
    </citation>
    <scope>NUCLEOTIDE SEQUENCE</scope>
</reference>
<evidence type="ECO:0000313" key="1">
    <source>
        <dbReference type="EMBL" id="SVA55779.1"/>
    </source>
</evidence>
<gene>
    <name evidence="1" type="ORF">METZ01_LOCUS108633</name>
</gene>
<protein>
    <submittedName>
        <fullName evidence="1">Uncharacterized protein</fullName>
    </submittedName>
</protein>
<accession>A0A381WTD0</accession>
<proteinExistence type="predicted"/>
<name>A0A381WTD0_9ZZZZ</name>
<dbReference type="EMBL" id="UINC01012823">
    <property type="protein sequence ID" value="SVA55779.1"/>
    <property type="molecule type" value="Genomic_DNA"/>
</dbReference>
<sequence>QRSELKALVDRLVGDPATVDTTALKRRGSKS</sequence>
<organism evidence="1">
    <name type="scientific">marine metagenome</name>
    <dbReference type="NCBI Taxonomy" id="408172"/>
    <lineage>
        <taxon>unclassified sequences</taxon>
        <taxon>metagenomes</taxon>
        <taxon>ecological metagenomes</taxon>
    </lineage>
</organism>